<dbReference type="InterPro" id="IPR045865">
    <property type="entry name" value="ACT-like_dom_sf"/>
</dbReference>
<dbReference type="Pfam" id="PF01842">
    <property type="entry name" value="ACT"/>
    <property type="match status" value="1"/>
</dbReference>
<dbReference type="NCBIfam" id="TIGR00655">
    <property type="entry name" value="PurU"/>
    <property type="match status" value="1"/>
</dbReference>
<dbReference type="InterPro" id="IPR044074">
    <property type="entry name" value="PurU_ACT"/>
</dbReference>
<evidence type="ECO:0000313" key="7">
    <source>
        <dbReference type="Proteomes" id="UP001500320"/>
    </source>
</evidence>
<comment type="catalytic activity">
    <reaction evidence="3">
        <text>(6R)-10-formyltetrahydrofolate + H2O = (6S)-5,6,7,8-tetrahydrofolate + formate + H(+)</text>
        <dbReference type="Rhea" id="RHEA:19833"/>
        <dbReference type="ChEBI" id="CHEBI:15377"/>
        <dbReference type="ChEBI" id="CHEBI:15378"/>
        <dbReference type="ChEBI" id="CHEBI:15740"/>
        <dbReference type="ChEBI" id="CHEBI:57453"/>
        <dbReference type="ChEBI" id="CHEBI:195366"/>
        <dbReference type="EC" id="3.5.1.10"/>
    </reaction>
</comment>
<dbReference type="PRINTS" id="PR01575">
    <property type="entry name" value="FFH4HYDRLASE"/>
</dbReference>
<evidence type="ECO:0000256" key="3">
    <source>
        <dbReference type="HAMAP-Rule" id="MF_01927"/>
    </source>
</evidence>
<dbReference type="PROSITE" id="PS51671">
    <property type="entry name" value="ACT"/>
    <property type="match status" value="1"/>
</dbReference>
<dbReference type="SUPFAM" id="SSF55021">
    <property type="entry name" value="ACT-like"/>
    <property type="match status" value="1"/>
</dbReference>
<dbReference type="PANTHER" id="PTHR42706:SF1">
    <property type="entry name" value="FORMYLTETRAHYDROFOLATE DEFORMYLASE 2, MITOCHONDRIAL"/>
    <property type="match status" value="1"/>
</dbReference>
<evidence type="ECO:0000256" key="4">
    <source>
        <dbReference type="NCBIfam" id="TIGR00655"/>
    </source>
</evidence>
<dbReference type="SUPFAM" id="SSF53328">
    <property type="entry name" value="Formyltransferase"/>
    <property type="match status" value="1"/>
</dbReference>
<dbReference type="InterPro" id="IPR041729">
    <property type="entry name" value="Formyl-FH4-Hydrolase_C"/>
</dbReference>
<dbReference type="EC" id="3.5.1.10" evidence="3 4"/>
<comment type="function">
    <text evidence="3">Catalyzes the hydrolysis of 10-formyltetrahydrofolate (formyl-FH4) to formate and tetrahydrofolate (FH4).</text>
</comment>
<organism evidence="6 7">
    <name type="scientific">Planomonospora alba</name>
    <dbReference type="NCBI Taxonomy" id="161354"/>
    <lineage>
        <taxon>Bacteria</taxon>
        <taxon>Bacillati</taxon>
        <taxon>Actinomycetota</taxon>
        <taxon>Actinomycetes</taxon>
        <taxon>Streptosporangiales</taxon>
        <taxon>Streptosporangiaceae</taxon>
        <taxon>Planomonospora</taxon>
    </lineage>
</organism>
<proteinExistence type="inferred from homology"/>
<dbReference type="PIRSF" id="PIRSF036480">
    <property type="entry name" value="FormyFH4_hydr"/>
    <property type="match status" value="1"/>
</dbReference>
<name>A0ABP6MMD1_9ACTN</name>
<dbReference type="Pfam" id="PF00551">
    <property type="entry name" value="Formyl_trans_N"/>
    <property type="match status" value="1"/>
</dbReference>
<keyword evidence="3" id="KW-0658">Purine biosynthesis</keyword>
<comment type="pathway">
    <text evidence="3">Purine metabolism; IMP biosynthesis via de novo pathway; formate from 10-formyl-5,6,7,8-tetrahydrofolate: step 1/1.</text>
</comment>
<protein>
    <recommendedName>
        <fullName evidence="3 4">Formyltetrahydrofolate deformylase</fullName>
        <ecNumber evidence="3 4">3.5.1.10</ecNumber>
    </recommendedName>
    <alternativeName>
        <fullName evidence="3">Formyl-FH(4) hydrolase</fullName>
    </alternativeName>
</protein>
<sequence>MSAAEYVLTLSCPDRPGVVAAVSGLLAGHGCNITESQQFGDPDSKRFFMRVQFSAPVSEDELRASLATLAPEFGMETKLRDTAVRPRVLIMVSKFDHCLNDLLHRARSGLLDIDIVAVVSNHPDLRPLTQSHGVDYHHLPVTPETKARQEAEVLTLVEHYQADLVVLARYMQILSQDLCEKLAGRAINIHHSFLPSFKGAKPYHQAYARGVKLIGATAHYVTSDLDEGPIIEQEVARVNHSHSPEDLVAIGRDVECLVLARAVKWHAEQRVLLDGHKTIVFPR</sequence>
<comment type="caution">
    <text evidence="6">The sequence shown here is derived from an EMBL/GenBank/DDBJ whole genome shotgun (WGS) entry which is preliminary data.</text>
</comment>
<evidence type="ECO:0000256" key="2">
    <source>
        <dbReference type="ARBA" id="ARBA00022801"/>
    </source>
</evidence>
<comment type="similarity">
    <text evidence="3">Belongs to the PurU family.</text>
</comment>
<accession>A0ABP6MMD1</accession>
<dbReference type="InterPro" id="IPR002912">
    <property type="entry name" value="ACT_dom"/>
</dbReference>
<dbReference type="CDD" id="cd08648">
    <property type="entry name" value="FMT_core_Formyl-FH4-Hydrolase_C"/>
    <property type="match status" value="1"/>
</dbReference>
<dbReference type="RefSeq" id="WP_344855695.1">
    <property type="nucleotide sequence ID" value="NZ_BAAAUT010000004.1"/>
</dbReference>
<dbReference type="PANTHER" id="PTHR42706">
    <property type="entry name" value="FORMYLTETRAHYDROFOLATE DEFORMYLASE"/>
    <property type="match status" value="1"/>
</dbReference>
<dbReference type="Proteomes" id="UP001500320">
    <property type="component" value="Unassembled WGS sequence"/>
</dbReference>
<dbReference type="NCBIfam" id="NF004684">
    <property type="entry name" value="PRK06027.1"/>
    <property type="match status" value="1"/>
</dbReference>
<dbReference type="CDD" id="cd04875">
    <property type="entry name" value="ACT_F4HF-DF"/>
    <property type="match status" value="1"/>
</dbReference>
<feature type="domain" description="ACT" evidence="5">
    <location>
        <begin position="7"/>
        <end position="91"/>
    </location>
</feature>
<dbReference type="HAMAP" id="MF_01927">
    <property type="entry name" value="PurU"/>
    <property type="match status" value="1"/>
</dbReference>
<dbReference type="InterPro" id="IPR004810">
    <property type="entry name" value="PurU"/>
</dbReference>
<feature type="active site" evidence="3">
    <location>
        <position position="226"/>
    </location>
</feature>
<dbReference type="Gene3D" id="3.40.50.170">
    <property type="entry name" value="Formyl transferase, N-terminal domain"/>
    <property type="match status" value="1"/>
</dbReference>
<keyword evidence="1 3" id="KW-0554">One-carbon metabolism</keyword>
<dbReference type="Gene3D" id="3.30.70.260">
    <property type="match status" value="1"/>
</dbReference>
<evidence type="ECO:0000313" key="6">
    <source>
        <dbReference type="EMBL" id="GAA3118191.1"/>
    </source>
</evidence>
<dbReference type="InterPro" id="IPR002376">
    <property type="entry name" value="Formyl_transf_N"/>
</dbReference>
<evidence type="ECO:0000259" key="5">
    <source>
        <dbReference type="PROSITE" id="PS51671"/>
    </source>
</evidence>
<reference evidence="7" key="1">
    <citation type="journal article" date="2019" name="Int. J. Syst. Evol. Microbiol.">
        <title>The Global Catalogue of Microorganisms (GCM) 10K type strain sequencing project: providing services to taxonomists for standard genome sequencing and annotation.</title>
        <authorList>
            <consortium name="The Broad Institute Genomics Platform"/>
            <consortium name="The Broad Institute Genome Sequencing Center for Infectious Disease"/>
            <person name="Wu L."/>
            <person name="Ma J."/>
        </authorList>
    </citation>
    <scope>NUCLEOTIDE SEQUENCE [LARGE SCALE GENOMIC DNA]</scope>
    <source>
        <strain evidence="7">JCM 9373</strain>
    </source>
</reference>
<dbReference type="InterPro" id="IPR036477">
    <property type="entry name" value="Formyl_transf_N_sf"/>
</dbReference>
<evidence type="ECO:0000256" key="1">
    <source>
        <dbReference type="ARBA" id="ARBA00022563"/>
    </source>
</evidence>
<keyword evidence="7" id="KW-1185">Reference proteome</keyword>
<keyword evidence="2 3" id="KW-0378">Hydrolase</keyword>
<gene>
    <name evidence="3 6" type="primary">purU</name>
    <name evidence="6" type="ORF">GCM10010466_06430</name>
</gene>
<dbReference type="EMBL" id="BAAAUT010000004">
    <property type="protein sequence ID" value="GAA3118191.1"/>
    <property type="molecule type" value="Genomic_DNA"/>
</dbReference>